<dbReference type="Proteomes" id="UP000680750">
    <property type="component" value="Chromosome"/>
</dbReference>
<dbReference type="PANTHER" id="PTHR30055">
    <property type="entry name" value="HTH-TYPE TRANSCRIPTIONAL REGULATOR RUTR"/>
    <property type="match status" value="1"/>
</dbReference>
<dbReference type="KEGG" id="aser:Asera_25170"/>
<dbReference type="GO" id="GO:0003700">
    <property type="term" value="F:DNA-binding transcription factor activity"/>
    <property type="evidence" value="ECO:0007669"/>
    <property type="project" value="TreeGrafter"/>
</dbReference>
<dbReference type="RefSeq" id="WP_244843851.1">
    <property type="nucleotide sequence ID" value="NZ_AP023354.1"/>
</dbReference>
<sequence>MAARRVDAARNAERLLAAARELFDEAGPDVPLDEVARRAGVGNATLYRNFPTRGDLLVAVYTDEVAELCARGDAATAANPADALFDWLGEFVAHVATKRALAHAATSGEHRTERFEQWHAAMHRTAAGLVDRARRAGVVRPDLDPADLLALASGIALASGTADSAGRLLALIRHGIEVPPE</sequence>
<gene>
    <name evidence="6" type="ORF">Asera_25170</name>
</gene>
<feature type="domain" description="HTH tetR-type" evidence="5">
    <location>
        <begin position="9"/>
        <end position="68"/>
    </location>
</feature>
<dbReference type="InterPro" id="IPR009057">
    <property type="entry name" value="Homeodomain-like_sf"/>
</dbReference>
<dbReference type="PROSITE" id="PS50977">
    <property type="entry name" value="HTH_TETR_2"/>
    <property type="match status" value="1"/>
</dbReference>
<evidence type="ECO:0000256" key="3">
    <source>
        <dbReference type="ARBA" id="ARBA00023163"/>
    </source>
</evidence>
<keyword evidence="3" id="KW-0804">Transcription</keyword>
<evidence type="ECO:0000256" key="4">
    <source>
        <dbReference type="PROSITE-ProRule" id="PRU00335"/>
    </source>
</evidence>
<keyword evidence="7" id="KW-1185">Reference proteome</keyword>
<dbReference type="SUPFAM" id="SSF46689">
    <property type="entry name" value="Homeodomain-like"/>
    <property type="match status" value="1"/>
</dbReference>
<keyword evidence="2 4" id="KW-0238">DNA-binding</keyword>
<evidence type="ECO:0000256" key="1">
    <source>
        <dbReference type="ARBA" id="ARBA00023015"/>
    </source>
</evidence>
<dbReference type="Pfam" id="PF00440">
    <property type="entry name" value="TetR_N"/>
    <property type="match status" value="1"/>
</dbReference>
<accession>A0A810L0R7</accession>
<dbReference type="InterPro" id="IPR036271">
    <property type="entry name" value="Tet_transcr_reg_TetR-rel_C_sf"/>
</dbReference>
<dbReference type="InterPro" id="IPR001647">
    <property type="entry name" value="HTH_TetR"/>
</dbReference>
<organism evidence="6 7">
    <name type="scientific">Actinocatenispora sera</name>
    <dbReference type="NCBI Taxonomy" id="390989"/>
    <lineage>
        <taxon>Bacteria</taxon>
        <taxon>Bacillati</taxon>
        <taxon>Actinomycetota</taxon>
        <taxon>Actinomycetes</taxon>
        <taxon>Micromonosporales</taxon>
        <taxon>Micromonosporaceae</taxon>
        <taxon>Actinocatenispora</taxon>
    </lineage>
</organism>
<evidence type="ECO:0000313" key="7">
    <source>
        <dbReference type="Proteomes" id="UP000680750"/>
    </source>
</evidence>
<name>A0A810L0R7_9ACTN</name>
<reference evidence="6" key="1">
    <citation type="submission" date="2020-08" db="EMBL/GenBank/DDBJ databases">
        <title>Whole genome shotgun sequence of Actinocatenispora sera NBRC 101916.</title>
        <authorList>
            <person name="Komaki H."/>
            <person name="Tamura T."/>
        </authorList>
    </citation>
    <scope>NUCLEOTIDE SEQUENCE</scope>
    <source>
        <strain evidence="6">NBRC 101916</strain>
    </source>
</reference>
<dbReference type="SUPFAM" id="SSF48498">
    <property type="entry name" value="Tetracyclin repressor-like, C-terminal domain"/>
    <property type="match status" value="1"/>
</dbReference>
<evidence type="ECO:0000259" key="5">
    <source>
        <dbReference type="PROSITE" id="PS50977"/>
    </source>
</evidence>
<keyword evidence="1" id="KW-0805">Transcription regulation</keyword>
<dbReference type="PRINTS" id="PR00455">
    <property type="entry name" value="HTHTETR"/>
</dbReference>
<dbReference type="AlphaFoldDB" id="A0A810L0R7"/>
<evidence type="ECO:0000313" key="6">
    <source>
        <dbReference type="EMBL" id="BCJ28409.1"/>
    </source>
</evidence>
<dbReference type="Pfam" id="PF21597">
    <property type="entry name" value="TetR_C_43"/>
    <property type="match status" value="1"/>
</dbReference>
<dbReference type="Gene3D" id="1.10.357.10">
    <property type="entry name" value="Tetracycline Repressor, domain 2"/>
    <property type="match status" value="1"/>
</dbReference>
<dbReference type="InterPro" id="IPR050109">
    <property type="entry name" value="HTH-type_TetR-like_transc_reg"/>
</dbReference>
<dbReference type="EMBL" id="AP023354">
    <property type="protein sequence ID" value="BCJ28409.1"/>
    <property type="molecule type" value="Genomic_DNA"/>
</dbReference>
<proteinExistence type="predicted"/>
<protein>
    <submittedName>
        <fullName evidence="6">TetR family transcriptional regulator</fullName>
    </submittedName>
</protein>
<dbReference type="PANTHER" id="PTHR30055:SF234">
    <property type="entry name" value="HTH-TYPE TRANSCRIPTIONAL REGULATOR BETI"/>
    <property type="match status" value="1"/>
</dbReference>
<evidence type="ECO:0000256" key="2">
    <source>
        <dbReference type="ARBA" id="ARBA00023125"/>
    </source>
</evidence>
<feature type="DNA-binding region" description="H-T-H motif" evidence="4">
    <location>
        <begin position="31"/>
        <end position="50"/>
    </location>
</feature>
<dbReference type="InterPro" id="IPR049445">
    <property type="entry name" value="TetR_SbtR-like_C"/>
</dbReference>
<dbReference type="GO" id="GO:0000976">
    <property type="term" value="F:transcription cis-regulatory region binding"/>
    <property type="evidence" value="ECO:0007669"/>
    <property type="project" value="TreeGrafter"/>
</dbReference>